<dbReference type="Proteomes" id="UP000315949">
    <property type="component" value="Unassembled WGS sequence"/>
</dbReference>
<name>A0A5C5TXL4_9GAMM</name>
<protein>
    <recommendedName>
        <fullName evidence="5">Chemotaxis protein methyltransferase</fullName>
        <ecNumber evidence="5">2.1.1.80</ecNumber>
    </recommendedName>
</protein>
<evidence type="ECO:0000256" key="2">
    <source>
        <dbReference type="ARBA" id="ARBA00022603"/>
    </source>
</evidence>
<dbReference type="InterPro" id="IPR000780">
    <property type="entry name" value="CheR_MeTrfase"/>
</dbReference>
<feature type="binding site" evidence="6">
    <location>
        <position position="157"/>
    </location>
    <ligand>
        <name>S-adenosyl-L-methionine</name>
        <dbReference type="ChEBI" id="CHEBI:59789"/>
    </ligand>
</feature>
<dbReference type="SMART" id="SM00138">
    <property type="entry name" value="MeTrc"/>
    <property type="match status" value="1"/>
</dbReference>
<dbReference type="InterPro" id="IPR022641">
    <property type="entry name" value="CheR_N"/>
</dbReference>
<reference evidence="8 9" key="1">
    <citation type="submission" date="2019-07" db="EMBL/GenBank/DDBJ databases">
        <title>Luteimonas sp. YD-1 nov., isolated from acidic soil.</title>
        <authorList>
            <person name="Zhou J."/>
        </authorList>
    </citation>
    <scope>NUCLEOTIDE SEQUENCE [LARGE SCALE GENOMIC DNA]</scope>
    <source>
        <strain evidence="8 9">YD-1</strain>
    </source>
</reference>
<dbReference type="PIRSF" id="PIRSF000410">
    <property type="entry name" value="CheR"/>
    <property type="match status" value="1"/>
</dbReference>
<dbReference type="InterPro" id="IPR026024">
    <property type="entry name" value="Chemotaxis_MeTrfase_CheR"/>
</dbReference>
<dbReference type="PROSITE" id="PS50123">
    <property type="entry name" value="CHER"/>
    <property type="match status" value="1"/>
</dbReference>
<dbReference type="SUPFAM" id="SSF47757">
    <property type="entry name" value="Chemotaxis receptor methyltransferase CheR, N-terminal domain"/>
    <property type="match status" value="1"/>
</dbReference>
<feature type="binding site" evidence="6">
    <location>
        <begin position="215"/>
        <end position="216"/>
    </location>
    <ligand>
        <name>S-adenosyl-L-methionine</name>
        <dbReference type="ChEBI" id="CHEBI:59789"/>
    </ligand>
</feature>
<dbReference type="SUPFAM" id="SSF53335">
    <property type="entry name" value="S-adenosyl-L-methionine-dependent methyltransferases"/>
    <property type="match status" value="1"/>
</dbReference>
<gene>
    <name evidence="8" type="ORF">FQY79_11850</name>
</gene>
<organism evidence="8 9">
    <name type="scientific">Luteimonas wenzhouensis</name>
    <dbReference type="NCBI Taxonomy" id="2599615"/>
    <lineage>
        <taxon>Bacteria</taxon>
        <taxon>Pseudomonadati</taxon>
        <taxon>Pseudomonadota</taxon>
        <taxon>Gammaproteobacteria</taxon>
        <taxon>Lysobacterales</taxon>
        <taxon>Lysobacteraceae</taxon>
        <taxon>Luteimonas</taxon>
    </lineage>
</organism>
<evidence type="ECO:0000256" key="6">
    <source>
        <dbReference type="PIRSR" id="PIRSR000410-1"/>
    </source>
</evidence>
<keyword evidence="2 5" id="KW-0489">Methyltransferase</keyword>
<sequence length="294" mass="32892">MAAEALREPADAIGAAGERGFVFEERDFQRVCRMIHARAGISLGPHKRDMVYSRLARRLRARGIERFADYLDLVERDADGEDEQFVNALTTNLTSFFREAHHFPLLASQLRAMYRRGPSLLVWCCAASTGEEPYSLAITACEAFDSPTPPVRILATDIDTSVLQVAARGVYPLERIAGIDPVRRRRFFQRGAGANEGLCRVRPELRALVELRPLNLLAHDYGLRPGSCAAVFCRNVMIYFDKPTQYRVLQRITPLLAPEGRLYTGHSESFNHAADLVAPCGRTVYRAVRQGGGR</sequence>
<feature type="binding site" evidence="6">
    <location>
        <begin position="234"/>
        <end position="235"/>
    </location>
    <ligand>
        <name>S-adenosyl-L-methionine</name>
        <dbReference type="ChEBI" id="CHEBI:59789"/>
    </ligand>
</feature>
<dbReference type="OrthoDB" id="9816309at2"/>
<dbReference type="InterPro" id="IPR050903">
    <property type="entry name" value="Bact_Chemotaxis_MeTrfase"/>
</dbReference>
<evidence type="ECO:0000313" key="9">
    <source>
        <dbReference type="Proteomes" id="UP000315949"/>
    </source>
</evidence>
<dbReference type="AlphaFoldDB" id="A0A5C5TXL4"/>
<evidence type="ECO:0000313" key="8">
    <source>
        <dbReference type="EMBL" id="TWT17995.1"/>
    </source>
</evidence>
<evidence type="ECO:0000259" key="7">
    <source>
        <dbReference type="PROSITE" id="PS50123"/>
    </source>
</evidence>
<dbReference type="GO" id="GO:0008983">
    <property type="term" value="F:protein-glutamate O-methyltransferase activity"/>
    <property type="evidence" value="ECO:0007669"/>
    <property type="project" value="UniProtKB-EC"/>
</dbReference>
<evidence type="ECO:0000256" key="5">
    <source>
        <dbReference type="PIRNR" id="PIRNR000410"/>
    </source>
</evidence>
<comment type="function">
    <text evidence="5">Methylation of the membrane-bound methyl-accepting chemotaxis proteins (MCP) to form gamma-glutamyl methyl ester residues in MCP.</text>
</comment>
<dbReference type="Gene3D" id="1.10.155.10">
    <property type="entry name" value="Chemotaxis receptor methyltransferase CheR, N-terminal domain"/>
    <property type="match status" value="1"/>
</dbReference>
<dbReference type="GO" id="GO:0032259">
    <property type="term" value="P:methylation"/>
    <property type="evidence" value="ECO:0007669"/>
    <property type="project" value="UniProtKB-KW"/>
</dbReference>
<evidence type="ECO:0000256" key="3">
    <source>
        <dbReference type="ARBA" id="ARBA00022679"/>
    </source>
</evidence>
<keyword evidence="4 5" id="KW-0949">S-adenosyl-L-methionine</keyword>
<evidence type="ECO:0000256" key="4">
    <source>
        <dbReference type="ARBA" id="ARBA00022691"/>
    </source>
</evidence>
<dbReference type="Pfam" id="PF03705">
    <property type="entry name" value="CheR_N"/>
    <property type="match status" value="1"/>
</dbReference>
<feature type="domain" description="CheR-type methyltransferase" evidence="7">
    <location>
        <begin position="16"/>
        <end position="290"/>
    </location>
</feature>
<keyword evidence="9" id="KW-1185">Reference proteome</keyword>
<dbReference type="InterPro" id="IPR036804">
    <property type="entry name" value="CheR_N_sf"/>
</dbReference>
<dbReference type="RefSeq" id="WP_146313112.1">
    <property type="nucleotide sequence ID" value="NZ_VOHE01000006.1"/>
</dbReference>
<feature type="binding site" evidence="6">
    <location>
        <position position="92"/>
    </location>
    <ligand>
        <name>S-adenosyl-L-methionine</name>
        <dbReference type="ChEBI" id="CHEBI:59789"/>
    </ligand>
</feature>
<proteinExistence type="predicted"/>
<feature type="binding site" evidence="6">
    <location>
        <position position="132"/>
    </location>
    <ligand>
        <name>S-adenosyl-L-methionine</name>
        <dbReference type="ChEBI" id="CHEBI:59789"/>
    </ligand>
</feature>
<dbReference type="PANTHER" id="PTHR24422">
    <property type="entry name" value="CHEMOTAXIS PROTEIN METHYLTRANSFERASE"/>
    <property type="match status" value="1"/>
</dbReference>
<feature type="binding site" evidence="6">
    <location>
        <position position="98"/>
    </location>
    <ligand>
        <name>S-adenosyl-L-methionine</name>
        <dbReference type="ChEBI" id="CHEBI:59789"/>
    </ligand>
</feature>
<comment type="caution">
    <text evidence="8">The sequence shown here is derived from an EMBL/GenBank/DDBJ whole genome shotgun (WGS) entry which is preliminary data.</text>
</comment>
<dbReference type="PANTHER" id="PTHR24422:SF19">
    <property type="entry name" value="CHEMOTAXIS PROTEIN METHYLTRANSFERASE"/>
    <property type="match status" value="1"/>
</dbReference>
<accession>A0A5C5TXL4</accession>
<dbReference type="EMBL" id="VOHE01000006">
    <property type="protein sequence ID" value="TWT17995.1"/>
    <property type="molecule type" value="Genomic_DNA"/>
</dbReference>
<dbReference type="InterPro" id="IPR022642">
    <property type="entry name" value="CheR_C"/>
</dbReference>
<evidence type="ECO:0000256" key="1">
    <source>
        <dbReference type="ARBA" id="ARBA00001541"/>
    </source>
</evidence>
<feature type="binding site" evidence="6">
    <location>
        <position position="94"/>
    </location>
    <ligand>
        <name>S-adenosyl-L-methionine</name>
        <dbReference type="ChEBI" id="CHEBI:59789"/>
    </ligand>
</feature>
<dbReference type="InterPro" id="IPR029063">
    <property type="entry name" value="SAM-dependent_MTases_sf"/>
</dbReference>
<comment type="catalytic activity">
    <reaction evidence="1 5">
        <text>L-glutamyl-[protein] + S-adenosyl-L-methionine = [protein]-L-glutamate 5-O-methyl ester + S-adenosyl-L-homocysteine</text>
        <dbReference type="Rhea" id="RHEA:24452"/>
        <dbReference type="Rhea" id="RHEA-COMP:10208"/>
        <dbReference type="Rhea" id="RHEA-COMP:10311"/>
        <dbReference type="ChEBI" id="CHEBI:29973"/>
        <dbReference type="ChEBI" id="CHEBI:57856"/>
        <dbReference type="ChEBI" id="CHEBI:59789"/>
        <dbReference type="ChEBI" id="CHEBI:82795"/>
        <dbReference type="EC" id="2.1.1.80"/>
    </reaction>
</comment>
<keyword evidence="3 5" id="KW-0808">Transferase</keyword>
<dbReference type="EC" id="2.1.1.80" evidence="5"/>
<dbReference type="Gene3D" id="3.40.50.150">
    <property type="entry name" value="Vaccinia Virus protein VP39"/>
    <property type="match status" value="1"/>
</dbReference>
<dbReference type="PRINTS" id="PR00996">
    <property type="entry name" value="CHERMTFRASE"/>
</dbReference>
<dbReference type="Pfam" id="PF01739">
    <property type="entry name" value="CheR"/>
    <property type="match status" value="1"/>
</dbReference>